<comment type="caution">
    <text evidence="6">The sequence shown here is derived from an EMBL/GenBank/DDBJ whole genome shotgun (WGS) entry which is preliminary data.</text>
</comment>
<evidence type="ECO:0000256" key="3">
    <source>
        <dbReference type="SAM" id="MobiDB-lite"/>
    </source>
</evidence>
<dbReference type="InterPro" id="IPR009543">
    <property type="entry name" value="VPS13_VAB"/>
</dbReference>
<keyword evidence="4" id="KW-0812">Transmembrane</keyword>
<feature type="compositionally biased region" description="Low complexity" evidence="3">
    <location>
        <begin position="1728"/>
        <end position="1738"/>
    </location>
</feature>
<comment type="similarity">
    <text evidence="1">Belongs to the VPS13 family.</text>
</comment>
<keyword evidence="7" id="KW-1185">Reference proteome</keyword>
<dbReference type="Pfam" id="PF25036">
    <property type="entry name" value="VPS13_VAB"/>
    <property type="match status" value="1"/>
</dbReference>
<evidence type="ECO:0000256" key="1">
    <source>
        <dbReference type="ARBA" id="ARBA00006545"/>
    </source>
</evidence>
<dbReference type="GO" id="GO:0006623">
    <property type="term" value="P:protein targeting to vacuole"/>
    <property type="evidence" value="ECO:0007669"/>
    <property type="project" value="TreeGrafter"/>
</dbReference>
<sequence>MLDQIADLTRSAASHPMQIILGRTAETYEQIKMLPILFLQTKELKFALAVLMLILFLSFYSLTSLLTPMVRFTLRKFGVEFGDIEISILQLSIIVNKIELSPLDMPILQIIFIALFPSANARSEKESLDYPWSKVKIDRLKVRLTIKSRDKSNQTSWAKRAFHLKFPRPFFVVKMRSVVVEVEKAYIAPAPPADFGDDVSNQLPHAISMQQHPELLSFDQRYHVEEFRIAEIREADYITFCLERWIKYAVANMRNDSSDRQSDAQSSTSDDRLNSWISSLARILLQSVLFYIDSASVIISGAGSDIVKETRQLLPPNEVNLHLAQLRKEQRALTMISSSLIKISFSSDTMCNLLICFGGLQVKIGNPHIRRSNISNNDSSSSVRRWKWYTIVQPFDAVAELKGVLPFIVYSLNYDHYWEERVLGLHLSVSSEISLTASPNNLHTLFLHLDDYLDANSPFNQWFEWLKRCHLQTLNSSSTEKETYCRSYDRTNLGRAEVLSQAQMKVLEKKMRCSEIMTLRCISMRDRWRVPKESTEFEDYLARSRSEINSDIDDLAEESSSPFQRTYPSAPEALVTLVTEKSSIFAPKIELKCLVGTLNIHFPSDDEEALCVGRQQTIPSVLSVSSISFSVEQVHPLFAVDKNQAVDRRRQFVGLSVQANDLHWTVCDVDLAKNLRLPRFPDKSFVGIAYKSPQENHQKNVLDINMSLSVTPTPQEDLHISVNLSSSDVTLIGNPLPLQSACQCLLDLSNFPFQEITKVSLGEDTVAKAESDNYEGTLSTTVTADIGRSSILFLVDVQEVSCGLLHFAINRVQMKSTSLGMAGEVLVSNEPFLLSAAQVTRNQPNSQGCCFDLTMLPFKPIITITGAEIAIRAEKQQMDILGPQQMEIDVAMGVKSTEMKASPSTTAALIGAAQSLITILELGNNTRDEEVSHEEKLQKDKMCSIQHQREALLKTFSIAGVTSVDTLEEDDVEKLIHLNCNGQSNAQHLTQTEIEREKDFVRLLAGESLTLDKINTMLFRFANGIDDSNFASTLQTAGVGCDGLPQCATFSSELSLYNLVYFDDLREYSSMHEVYRITGETKLYSTSSFPAPILWHRGQGVDLFWELYRSECGCTRDSLCGQDIKTVQQKLVRSLCNYEFAKFCWKTLVVGSLIHNHDIVETNWLLDDDPIQHIPSVFARLLQSINEDPKETEKTAQLSTYAVSVSVVIDYAAMSLGSAQNFTKPLFEARSSKASLSLSAFLSQDGKFIDNCKDRKDTDNSIAGNVLKFCSGDLDVSYLNTKTDNMEQLIEPYLCLGSVSYNILQQESDEEASLTIDLKCPQTLFMNISPVLFETTIITAKLISQADPKTYKQREDALSELKQLVQSHWLEDFEGLSEVEIDKKITALVNATKVGDTMIRTSLLDNVLKNDARCFFSGCKKLLLSNSVGVSLTVTAESDTRIIEAGSTVDFSLGKISLGIERYQIINDVPFSPYQPTMLKLARNSKHGRKTKRASCGFAPFLTVVPNQQSLDAVKLTVRSSIRIKSEIPIRVRIVRLPQKLGYLQKRNTKLVDLTKKNLAAALRRVAKGALIVHEMLISEGSVASVPLNIVLSTHYHALLFQDVSGEESDTWRDPVLLTKDFLFNEVNLREVSKCHTISGINIRKERLNVHSSAERRGKAIKADSVRSIWCMTAWDTTITVVPFFLLSNAMPFPILIKAWQYRASDENEQWRDPAMFTDPISEHSNENESNSDGETSSKSPSLMGRSTSTEMYHLPTGSRGDNYYSLSSLESGKTLRLCGISLSCPLYIQFSQRLRGTLHEWSNVANIKLQKLRTGINPNKGALSLKSLPIRLGDNVDCFIDTAVERGICRGALYSPFWICNHSGMKLEYRVIGTKDHHGISNKRYLDTGIGGLPIMLHCDNEGEKNAGKRKRKEISVIPLQNPTKVVLGQWWDEQRNGGLVLAKHAVKDDNSVDWSEKIEMDAAGTSGEVHCSAVVFSVSVESMAGIFFRSNLIRFTPRFVVRNALHMPLSLVAISGTISEAIHKTRQLRHFLTNQDTKAKVDLAPGESTVIYSFNHTGGVGKIFRWISFRVNTSRYDEDSTPKWHLVRLDKNGSTYLGEVDRRNVMVGIIDATVNRSGGSSLLCTISHAAVPPYRIENRSNTHHLRFAQYDDDAVVFELPPMHSCGYTWDNPHGKKRLRAEVMHKHKGANDCRNDNSDSGSHAFSLHSRLFKINAGRKQNLQYSHGDCYFITHSHVRISAGTKILSVSDSDFIATAVESGITSKDGTFENAICDIVAEGVSISIVDNFPRELLAITVRDVSISKHVGSIATQVLVRHFQIDAMDQEARYPIICQPLPFGIDHREPQSNELALPENVNSNELFWMEHADDRPSPVFEANFKYVPQENMMWIPSLNVFLCPMKVAFDLDYMLRVASVFVGTITQYRDVASSSLTTAAVNTNDKLQYSSRGAKIVSLTYLERLTIAPVWFEVEICINDLGYDDGDGMASETALSLNSIAQFSNSSSIAGIVGWVVNVGSNFAHVTLRTGLSDLVWKTRDEFRAGGNEGFGRGIASFSENAIGGTLFAVGKVAKSVAKTADAVVSTELTSKHLKPRELDKRKRPRHAIDGFVQGTQFLGRELVHGTAGLIGSPYRGAKKGKISSLAKGVATGVGGFVVSPFVAAFGFIAISSEGLGQTTKYLELSEIHARCRPSRVVPWGMPLSSTGLSFLKAIGIRIHTVRYQKIRKAVLLQDQDEGEGDDYVTSKEHKRIRAAEIRRTNPPSKVLRISYKKDNRQYTTTSINPKLLTDHPGNQTTSHYAAIFEQTLILRTNNLQLEDEVKIQFRNNKNGINIASSTLGMCKVRVGDIYTHVLKLHHNELLRKESRLSEEHVYSSDEITHNASTKGSSLIAPAPQEFTLMRPPKKLEDPLDDLFEAITNEMRDIERCEEELKKTEADSVYSYSSFPGDGKQKRESDTKSVVSKNERLFGSISLSFSQYNGNLYQLNNVTEIL</sequence>
<evidence type="ECO:0000259" key="5">
    <source>
        <dbReference type="Pfam" id="PF25036"/>
    </source>
</evidence>
<reference evidence="6" key="1">
    <citation type="submission" date="2023-06" db="EMBL/GenBank/DDBJ databases">
        <title>Survivors Of The Sea: Transcriptome response of Skeletonema marinoi to long-term dormancy.</title>
        <authorList>
            <person name="Pinder M.I.M."/>
            <person name="Kourtchenko O."/>
            <person name="Robertson E.K."/>
            <person name="Larsson T."/>
            <person name="Maumus F."/>
            <person name="Osuna-Cruz C.M."/>
            <person name="Vancaester E."/>
            <person name="Stenow R."/>
            <person name="Vandepoele K."/>
            <person name="Ploug H."/>
            <person name="Bruchert V."/>
            <person name="Godhe A."/>
            <person name="Topel M."/>
        </authorList>
    </citation>
    <scope>NUCLEOTIDE SEQUENCE</scope>
    <source>
        <strain evidence="6">R05AC</strain>
    </source>
</reference>
<protein>
    <submittedName>
        <fullName evidence="6">Vacuolar protein sorting-associated protein 13</fullName>
    </submittedName>
</protein>
<evidence type="ECO:0000256" key="2">
    <source>
        <dbReference type="SAM" id="Coils"/>
    </source>
</evidence>
<keyword evidence="4" id="KW-0472">Membrane</keyword>
<dbReference type="EMBL" id="JATAAI010000021">
    <property type="protein sequence ID" value="KAK1738352.1"/>
    <property type="molecule type" value="Genomic_DNA"/>
</dbReference>
<dbReference type="PANTHER" id="PTHR16166:SF93">
    <property type="entry name" value="INTERMEMBRANE LIPID TRANSFER PROTEIN VPS13"/>
    <property type="match status" value="1"/>
</dbReference>
<feature type="coiled-coil region" evidence="2">
    <location>
        <begin position="2909"/>
        <end position="2936"/>
    </location>
</feature>
<feature type="region of interest" description="Disordered" evidence="3">
    <location>
        <begin position="1717"/>
        <end position="1755"/>
    </location>
</feature>
<feature type="domain" description="Vacuolar protein sorting-associated protein 13 VPS13 adaptor binding" evidence="5">
    <location>
        <begin position="1849"/>
        <end position="2177"/>
    </location>
</feature>
<dbReference type="InterPro" id="IPR026847">
    <property type="entry name" value="VPS13"/>
</dbReference>
<dbReference type="PANTHER" id="PTHR16166">
    <property type="entry name" value="VACUOLAR PROTEIN SORTING-ASSOCIATED PROTEIN VPS13"/>
    <property type="match status" value="1"/>
</dbReference>
<proteinExistence type="inferred from homology"/>
<keyword evidence="4" id="KW-1133">Transmembrane helix</keyword>
<accession>A0AAD8Y3G4</accession>
<gene>
    <name evidence="6" type="ORF">QTG54_011021</name>
</gene>
<feature type="compositionally biased region" description="Polar residues" evidence="3">
    <location>
        <begin position="1739"/>
        <end position="1751"/>
    </location>
</feature>
<keyword evidence="2" id="KW-0175">Coiled coil</keyword>
<organism evidence="6 7">
    <name type="scientific">Skeletonema marinoi</name>
    <dbReference type="NCBI Taxonomy" id="267567"/>
    <lineage>
        <taxon>Eukaryota</taxon>
        <taxon>Sar</taxon>
        <taxon>Stramenopiles</taxon>
        <taxon>Ochrophyta</taxon>
        <taxon>Bacillariophyta</taxon>
        <taxon>Coscinodiscophyceae</taxon>
        <taxon>Thalassiosirophycidae</taxon>
        <taxon>Thalassiosirales</taxon>
        <taxon>Skeletonemataceae</taxon>
        <taxon>Skeletonema</taxon>
        <taxon>Skeletonema marinoi-dohrnii complex</taxon>
    </lineage>
</organism>
<dbReference type="Proteomes" id="UP001224775">
    <property type="component" value="Unassembled WGS sequence"/>
</dbReference>
<dbReference type="GO" id="GO:0045053">
    <property type="term" value="P:protein retention in Golgi apparatus"/>
    <property type="evidence" value="ECO:0007669"/>
    <property type="project" value="TreeGrafter"/>
</dbReference>
<evidence type="ECO:0000313" key="6">
    <source>
        <dbReference type="EMBL" id="KAK1738352.1"/>
    </source>
</evidence>
<feature type="transmembrane region" description="Helical" evidence="4">
    <location>
        <begin position="46"/>
        <end position="66"/>
    </location>
</feature>
<evidence type="ECO:0000256" key="4">
    <source>
        <dbReference type="SAM" id="Phobius"/>
    </source>
</evidence>
<evidence type="ECO:0000313" key="7">
    <source>
        <dbReference type="Proteomes" id="UP001224775"/>
    </source>
</evidence>
<name>A0AAD8Y3G4_9STRA</name>